<feature type="transmembrane region" description="Helical" evidence="1">
    <location>
        <begin position="317"/>
        <end position="335"/>
    </location>
</feature>
<evidence type="ECO:0000256" key="1">
    <source>
        <dbReference type="SAM" id="Phobius"/>
    </source>
</evidence>
<reference evidence="2" key="1">
    <citation type="submission" date="2022-11" db="EMBL/GenBank/DDBJ databases">
        <authorList>
            <person name="Morgan W.R."/>
            <person name="Tartar A."/>
        </authorList>
    </citation>
    <scope>NUCLEOTIDE SEQUENCE</scope>
    <source>
        <strain evidence="2">ARSEF 373</strain>
    </source>
</reference>
<reference evidence="2" key="2">
    <citation type="journal article" date="2023" name="Microbiol Resour">
        <title>Decontamination and Annotation of the Draft Genome Sequence of the Oomycete Lagenidium giganteum ARSEF 373.</title>
        <authorList>
            <person name="Morgan W.R."/>
            <person name="Tartar A."/>
        </authorList>
    </citation>
    <scope>NUCLEOTIDE SEQUENCE</scope>
    <source>
        <strain evidence="2">ARSEF 373</strain>
    </source>
</reference>
<name>A0AAV2Z5B3_9STRA</name>
<proteinExistence type="predicted"/>
<dbReference type="Proteomes" id="UP001146120">
    <property type="component" value="Unassembled WGS sequence"/>
</dbReference>
<comment type="caution">
    <text evidence="2">The sequence shown here is derived from an EMBL/GenBank/DDBJ whole genome shotgun (WGS) entry which is preliminary data.</text>
</comment>
<organism evidence="2 3">
    <name type="scientific">Lagenidium giganteum</name>
    <dbReference type="NCBI Taxonomy" id="4803"/>
    <lineage>
        <taxon>Eukaryota</taxon>
        <taxon>Sar</taxon>
        <taxon>Stramenopiles</taxon>
        <taxon>Oomycota</taxon>
        <taxon>Peronosporomycetes</taxon>
        <taxon>Pythiales</taxon>
        <taxon>Pythiaceae</taxon>
    </lineage>
</organism>
<evidence type="ECO:0000313" key="2">
    <source>
        <dbReference type="EMBL" id="DBA01486.1"/>
    </source>
</evidence>
<accession>A0AAV2Z5B3</accession>
<keyword evidence="3" id="KW-1185">Reference proteome</keyword>
<sequence>MSSPSRRSPSCVRWVVHTFSYLLFLTDVLRGGVGYRRMPALYRSLETDMFIYFGPFAYSVASIPSHVLSNETIGEWSYKFDTTSIAMRGYAAHLNVTTAWPACVLYKGVCSDGVLTQRQVFDMLDGLADAVALAKAVTLRLDYLWFDRLHHFILPTIFNSPKRRTTQALALSPAVAMRANGSLICAQRPRRPYFCDHLWPNYLHSCAPKDTDCRSTDHVTRDLASRLHTISQSFPNASLDLTVLEALNDDSAVRWTFQGRKVFDVVTIIRVRDCGGTLGHRCVTRLVDDYRYEGSIATSNITDWFWIVAPLRALGQVYVWIRLLLLVWFCFVTVTHEAPTQHLRSRIATAFHIFLAVPSQIVIYGSSFPLVCYVLAHLIDSPVMYEVTSQEFTTARGVFALNLPVFLTTCAVQMRNVWVLALGMHACVYVFTSRRQYPVLGAPGLPEFTITLVSCVTILAPFRTLGMRNTDIADLVPVVTSRHVAAVRYFDYHRDSRFFGDDNMDAKCLSALIIALLALALVLDIVLGELTDWCCWRRVHVSIVSRTRVPFAAMHLWPLDALIVGWHGDVLLHVSTSAGAPRIRRTQSVRYVMALLDRRVTPKGNAEAVQSQRVAWTGPGRELHPESRSPDVQAFFKLMNLVMMTDPLVFCRLRCGPGLPLTVYRLQQSNARLLRLPRELQTALQDFDLNWSAYEFVAEVSSADVPWNDLIECS</sequence>
<dbReference type="EMBL" id="DAKRPA010000047">
    <property type="protein sequence ID" value="DBA01486.1"/>
    <property type="molecule type" value="Genomic_DNA"/>
</dbReference>
<feature type="transmembrane region" description="Helical" evidence="1">
    <location>
        <begin position="509"/>
        <end position="528"/>
    </location>
</feature>
<keyword evidence="1" id="KW-0472">Membrane</keyword>
<evidence type="ECO:0000313" key="3">
    <source>
        <dbReference type="Proteomes" id="UP001146120"/>
    </source>
</evidence>
<feature type="transmembrane region" description="Helical" evidence="1">
    <location>
        <begin position="444"/>
        <end position="462"/>
    </location>
</feature>
<protein>
    <submittedName>
        <fullName evidence="2">Uncharacterized protein</fullName>
    </submittedName>
</protein>
<dbReference type="AlphaFoldDB" id="A0AAV2Z5B3"/>
<feature type="transmembrane region" description="Helical" evidence="1">
    <location>
        <begin position="347"/>
        <end position="376"/>
    </location>
</feature>
<gene>
    <name evidence="2" type="ORF">N0F65_005605</name>
</gene>
<keyword evidence="1" id="KW-0812">Transmembrane</keyword>
<keyword evidence="1" id="KW-1133">Transmembrane helix</keyword>